<comment type="caution">
    <text evidence="1">The sequence shown here is derived from an EMBL/GenBank/DDBJ whole genome shotgun (WGS) entry which is preliminary data.</text>
</comment>
<dbReference type="Gene3D" id="3.40.50.1000">
    <property type="entry name" value="HAD superfamily/HAD-like"/>
    <property type="match status" value="1"/>
</dbReference>
<dbReference type="EMBL" id="AMZH03031145">
    <property type="protein sequence ID" value="RRT32638.1"/>
    <property type="molecule type" value="Genomic_DNA"/>
</dbReference>
<dbReference type="PANTHER" id="PTHR43768">
    <property type="entry name" value="TREHALOSE 6-PHOSPHATE PHOSPHATASE"/>
    <property type="match status" value="1"/>
</dbReference>
<reference evidence="1 2" key="1">
    <citation type="journal article" date="2014" name="Agronomy (Basel)">
        <title>A Draft Genome Sequence for Ensete ventricosum, the Drought-Tolerant Tree Against Hunger.</title>
        <authorList>
            <person name="Harrison J."/>
            <person name="Moore K.A."/>
            <person name="Paszkiewicz K."/>
            <person name="Jones T."/>
            <person name="Grant M."/>
            <person name="Ambacheew D."/>
            <person name="Muzemil S."/>
            <person name="Studholme D.J."/>
        </authorList>
    </citation>
    <scope>NUCLEOTIDE SEQUENCE [LARGE SCALE GENOMIC DNA]</scope>
</reference>
<dbReference type="GO" id="GO:0005992">
    <property type="term" value="P:trehalose biosynthetic process"/>
    <property type="evidence" value="ECO:0007669"/>
    <property type="project" value="InterPro"/>
</dbReference>
<dbReference type="InterPro" id="IPR023214">
    <property type="entry name" value="HAD_sf"/>
</dbReference>
<evidence type="ECO:0000313" key="2">
    <source>
        <dbReference type="Proteomes" id="UP000287651"/>
    </source>
</evidence>
<accession>A0A426WZI9</accession>
<gene>
    <name evidence="1" type="ORF">B296_00054585</name>
</gene>
<evidence type="ECO:0000313" key="1">
    <source>
        <dbReference type="EMBL" id="RRT32638.1"/>
    </source>
</evidence>
<evidence type="ECO:0008006" key="3">
    <source>
        <dbReference type="Google" id="ProtNLM"/>
    </source>
</evidence>
<dbReference type="PANTHER" id="PTHR43768:SF32">
    <property type="entry name" value="TREHALOSE-PHOSPHATE PHOSPHATASE C-RELATED"/>
    <property type="match status" value="1"/>
</dbReference>
<proteinExistence type="predicted"/>
<dbReference type="GO" id="GO:0004805">
    <property type="term" value="F:trehalose-phosphatase activity"/>
    <property type="evidence" value="ECO:0007669"/>
    <property type="project" value="InterPro"/>
</dbReference>
<name>A0A426WZI9_ENSVE</name>
<organism evidence="1 2">
    <name type="scientific">Ensete ventricosum</name>
    <name type="common">Abyssinian banana</name>
    <name type="synonym">Musa ensete</name>
    <dbReference type="NCBI Taxonomy" id="4639"/>
    <lineage>
        <taxon>Eukaryota</taxon>
        <taxon>Viridiplantae</taxon>
        <taxon>Streptophyta</taxon>
        <taxon>Embryophyta</taxon>
        <taxon>Tracheophyta</taxon>
        <taxon>Spermatophyta</taxon>
        <taxon>Magnoliopsida</taxon>
        <taxon>Liliopsida</taxon>
        <taxon>Zingiberales</taxon>
        <taxon>Musaceae</taxon>
        <taxon>Ensete</taxon>
    </lineage>
</organism>
<dbReference type="AlphaFoldDB" id="A0A426WZI9"/>
<protein>
    <recommendedName>
        <fullName evidence="3">Trehalose 6-phosphate phosphatase</fullName>
    </recommendedName>
</protein>
<dbReference type="Proteomes" id="UP000287651">
    <property type="component" value="Unassembled WGS sequence"/>
</dbReference>
<sequence>MTKLNVVMQEEPAVAVAAAAPTRAGSAGANHSRYKKFLSRLDLSSGGGGGKAGSWIESMKVSSPTHVKSAAARAVSSFASHDEQDYDGWMKLHPSALDDFEVLAAASKGKQIVMFLDYDGTLSPIVDDPDRAFMSDEVSYSDPPALLPLLSVLSLAPLFLLWNGDTKELLHLKQMREAVREVARHFPTAIVKLYYAGSHGMDIKGPNDGPQHLKAKFLRRIVEWKQISMEEECRV</sequence>
<dbReference type="InterPro" id="IPR044651">
    <property type="entry name" value="OTSB-like"/>
</dbReference>